<dbReference type="InterPro" id="IPR011701">
    <property type="entry name" value="MFS"/>
</dbReference>
<evidence type="ECO:0000256" key="1">
    <source>
        <dbReference type="ARBA" id="ARBA00004651"/>
    </source>
</evidence>
<dbReference type="PANTHER" id="PTHR23508">
    <property type="entry name" value="CARBOXYLIC ACID TRANSPORTER PROTEIN HOMOLOG"/>
    <property type="match status" value="1"/>
</dbReference>
<dbReference type="PROSITE" id="PS00217">
    <property type="entry name" value="SUGAR_TRANSPORT_2"/>
    <property type="match status" value="1"/>
</dbReference>
<sequence>MTFPQSSSSARPRKSPAVVIFLCFLAIVFDGYDLVVYGAIVPKLLAYEPWGLTPVETGAIGSYALAGMFIGAILIGYLTDIVGRRKVMMVSIAAFSSLMLLTAWAPTPELFGLFRFLAGLGLGGVIPTAIALTVEFSKSNRRNFNNALMFSGYAVGGILAALLALAFLPSLGFQGMLALGGIPLVTVVPLLFKYLPESPAFLAAKGDRANAERIVAEYGLELLPPARVHTDAPEPGRFRTLLTGRLLGAMILFCLAGICGQTLVYGLNTWLPQLMIIAKYSLASSLTFLLTVNIGAVVGVLVSSRLADRFGPRRVTAVAFASSGIALVLMGTGIMPLVAMYALVAVVGFGSVGAQILVNGFVATYFSGATRATALGITLGVGRIGAVLAISGGGVLVAAALGNFINFSVWAIAAGIGVVAVLTVPGLPDAATRGTTTGETPATDSTSNNTHH</sequence>
<dbReference type="STRING" id="121292.AU252_00390"/>
<name>A0A0U3P391_9MICC</name>
<feature type="transmembrane region" description="Helical" evidence="6">
    <location>
        <begin position="340"/>
        <end position="362"/>
    </location>
</feature>
<dbReference type="GO" id="GO:0005886">
    <property type="term" value="C:plasma membrane"/>
    <property type="evidence" value="ECO:0007669"/>
    <property type="project" value="UniProtKB-SubCell"/>
</dbReference>
<evidence type="ECO:0000313" key="8">
    <source>
        <dbReference type="EMBL" id="ALV39808.1"/>
    </source>
</evidence>
<keyword evidence="3 6" id="KW-1133">Transmembrane helix</keyword>
<evidence type="ECO:0000256" key="3">
    <source>
        <dbReference type="ARBA" id="ARBA00022989"/>
    </source>
</evidence>
<dbReference type="SUPFAM" id="SSF103473">
    <property type="entry name" value="MFS general substrate transporter"/>
    <property type="match status" value="1"/>
</dbReference>
<dbReference type="Proteomes" id="UP000065151">
    <property type="component" value="Chromosome"/>
</dbReference>
<evidence type="ECO:0000256" key="4">
    <source>
        <dbReference type="ARBA" id="ARBA00023136"/>
    </source>
</evidence>
<dbReference type="Pfam" id="PF07690">
    <property type="entry name" value="MFS_1"/>
    <property type="match status" value="1"/>
</dbReference>
<dbReference type="RefSeq" id="WP_058929025.1">
    <property type="nucleotide sequence ID" value="NZ_CP013747.1"/>
</dbReference>
<evidence type="ECO:0000256" key="2">
    <source>
        <dbReference type="ARBA" id="ARBA00022692"/>
    </source>
</evidence>
<keyword evidence="4 6" id="KW-0472">Membrane</keyword>
<dbReference type="PROSITE" id="PS50850">
    <property type="entry name" value="MFS"/>
    <property type="match status" value="1"/>
</dbReference>
<dbReference type="KEGG" id="psul:AU252_00390"/>
<dbReference type="EMBL" id="CP013747">
    <property type="protein sequence ID" value="ALV39808.1"/>
    <property type="molecule type" value="Genomic_DNA"/>
</dbReference>
<feature type="transmembrane region" description="Helical" evidence="6">
    <location>
        <begin position="315"/>
        <end position="334"/>
    </location>
</feature>
<feature type="transmembrane region" description="Helical" evidence="6">
    <location>
        <begin position="17"/>
        <end position="40"/>
    </location>
</feature>
<dbReference type="Gene3D" id="1.20.1250.20">
    <property type="entry name" value="MFS general substrate transporter like domains"/>
    <property type="match status" value="1"/>
</dbReference>
<dbReference type="InterPro" id="IPR036259">
    <property type="entry name" value="MFS_trans_sf"/>
</dbReference>
<evidence type="ECO:0000256" key="5">
    <source>
        <dbReference type="SAM" id="MobiDB-lite"/>
    </source>
</evidence>
<reference evidence="8 9" key="1">
    <citation type="submission" date="2015-12" db="EMBL/GenBank/DDBJ databases">
        <authorList>
            <person name="Shamseldin A."/>
            <person name="Moawad H."/>
            <person name="Abd El-Rahim W.M."/>
            <person name="Sadowsky M.J."/>
        </authorList>
    </citation>
    <scope>NUCLEOTIDE SEQUENCE [LARGE SCALE GENOMIC DNA]</scope>
    <source>
        <strain evidence="8 9">Ar51</strain>
    </source>
</reference>
<feature type="transmembrane region" description="Helical" evidence="6">
    <location>
        <begin position="280"/>
        <end position="303"/>
    </location>
</feature>
<feature type="transmembrane region" description="Helical" evidence="6">
    <location>
        <begin position="87"/>
        <end position="107"/>
    </location>
</feature>
<evidence type="ECO:0000313" key="9">
    <source>
        <dbReference type="Proteomes" id="UP000065151"/>
    </source>
</evidence>
<dbReference type="AlphaFoldDB" id="A0A0U3P391"/>
<accession>A0A0U3P391</accession>
<feature type="domain" description="Major facilitator superfamily (MFS) profile" evidence="7">
    <location>
        <begin position="19"/>
        <end position="432"/>
    </location>
</feature>
<evidence type="ECO:0000256" key="6">
    <source>
        <dbReference type="SAM" id="Phobius"/>
    </source>
</evidence>
<dbReference type="InterPro" id="IPR005829">
    <property type="entry name" value="Sugar_transporter_CS"/>
</dbReference>
<feature type="transmembrane region" description="Helical" evidence="6">
    <location>
        <begin position="146"/>
        <end position="167"/>
    </location>
</feature>
<dbReference type="PANTHER" id="PTHR23508:SF10">
    <property type="entry name" value="CARBOXYLIC ACID TRANSPORTER PROTEIN HOMOLOG"/>
    <property type="match status" value="1"/>
</dbReference>
<feature type="transmembrane region" description="Helical" evidence="6">
    <location>
        <begin position="60"/>
        <end position="78"/>
    </location>
</feature>
<feature type="transmembrane region" description="Helical" evidence="6">
    <location>
        <begin position="374"/>
        <end position="401"/>
    </location>
</feature>
<dbReference type="GO" id="GO:0046943">
    <property type="term" value="F:carboxylic acid transmembrane transporter activity"/>
    <property type="evidence" value="ECO:0007669"/>
    <property type="project" value="TreeGrafter"/>
</dbReference>
<feature type="transmembrane region" description="Helical" evidence="6">
    <location>
        <begin position="173"/>
        <end position="192"/>
    </location>
</feature>
<comment type="subcellular location">
    <subcellularLocation>
        <location evidence="1">Cell membrane</location>
        <topology evidence="1">Multi-pass membrane protein</topology>
    </subcellularLocation>
</comment>
<dbReference type="CDD" id="cd17365">
    <property type="entry name" value="MFS_PcaK_like"/>
    <property type="match status" value="1"/>
</dbReference>
<feature type="transmembrane region" description="Helical" evidence="6">
    <location>
        <begin position="113"/>
        <end position="134"/>
    </location>
</feature>
<evidence type="ECO:0000259" key="7">
    <source>
        <dbReference type="PROSITE" id="PS50850"/>
    </source>
</evidence>
<gene>
    <name evidence="8" type="ORF">AU252_00390</name>
</gene>
<proteinExistence type="predicted"/>
<keyword evidence="2 6" id="KW-0812">Transmembrane</keyword>
<feature type="region of interest" description="Disordered" evidence="5">
    <location>
        <begin position="432"/>
        <end position="452"/>
    </location>
</feature>
<feature type="transmembrane region" description="Helical" evidence="6">
    <location>
        <begin position="407"/>
        <end position="427"/>
    </location>
</feature>
<dbReference type="InterPro" id="IPR020846">
    <property type="entry name" value="MFS_dom"/>
</dbReference>
<feature type="transmembrane region" description="Helical" evidence="6">
    <location>
        <begin position="246"/>
        <end position="268"/>
    </location>
</feature>
<protein>
    <submittedName>
        <fullName evidence="8">MFS transporter</fullName>
    </submittedName>
</protein>
<organism evidence="8">
    <name type="scientific">Pseudarthrobacter sulfonivorans</name>
    <dbReference type="NCBI Taxonomy" id="121292"/>
    <lineage>
        <taxon>Bacteria</taxon>
        <taxon>Bacillati</taxon>
        <taxon>Actinomycetota</taxon>
        <taxon>Actinomycetes</taxon>
        <taxon>Micrococcales</taxon>
        <taxon>Micrococcaceae</taxon>
        <taxon>Pseudarthrobacter</taxon>
    </lineage>
</organism>